<dbReference type="AlphaFoldDB" id="A0A4Q1KE66"/>
<dbReference type="GO" id="GO:0005737">
    <property type="term" value="C:cytoplasm"/>
    <property type="evidence" value="ECO:0007669"/>
    <property type="project" value="UniProtKB-SubCell"/>
</dbReference>
<dbReference type="InterPro" id="IPR053879">
    <property type="entry name" value="HYDIN_VesB_CFA65-like_Ig"/>
</dbReference>
<comment type="caution">
    <text evidence="7">The sequence shown here is derived from an EMBL/GenBank/DDBJ whole genome shotgun (WGS) entry which is preliminary data.</text>
</comment>
<proteinExistence type="predicted"/>
<evidence type="ECO:0000256" key="1">
    <source>
        <dbReference type="ARBA" id="ARBA00004138"/>
    </source>
</evidence>
<dbReference type="PROSITE" id="PS51257">
    <property type="entry name" value="PROKAR_LIPOPROTEIN"/>
    <property type="match status" value="1"/>
</dbReference>
<protein>
    <submittedName>
        <fullName evidence="7">DUF1573 domain-containing protein</fullName>
    </submittedName>
</protein>
<dbReference type="InterPro" id="IPR013783">
    <property type="entry name" value="Ig-like_fold"/>
</dbReference>
<name>A0A4Q1KE66_9FLAO</name>
<dbReference type="Gene3D" id="2.60.40.10">
    <property type="entry name" value="Immunoglobulins"/>
    <property type="match status" value="1"/>
</dbReference>
<evidence type="ECO:0000256" key="2">
    <source>
        <dbReference type="ARBA" id="ARBA00004496"/>
    </source>
</evidence>
<gene>
    <name evidence="7" type="ORF">EQG61_00690</name>
</gene>
<organism evidence="7 8">
    <name type="scientific">Flavobacterium stagni</name>
    <dbReference type="NCBI Taxonomy" id="2506421"/>
    <lineage>
        <taxon>Bacteria</taxon>
        <taxon>Pseudomonadati</taxon>
        <taxon>Bacteroidota</taxon>
        <taxon>Flavobacteriia</taxon>
        <taxon>Flavobacteriales</taxon>
        <taxon>Flavobacteriaceae</taxon>
        <taxon>Flavobacterium</taxon>
    </lineage>
</organism>
<dbReference type="OrthoDB" id="1033173at2"/>
<evidence type="ECO:0000256" key="4">
    <source>
        <dbReference type="ARBA" id="ARBA00023069"/>
    </source>
</evidence>
<keyword evidence="8" id="KW-1185">Reference proteome</keyword>
<accession>A0A4Q1KE66</accession>
<keyword evidence="3" id="KW-0963">Cytoplasm</keyword>
<evidence type="ECO:0000256" key="5">
    <source>
        <dbReference type="ARBA" id="ARBA00023273"/>
    </source>
</evidence>
<dbReference type="EMBL" id="SBKN01000001">
    <property type="protein sequence ID" value="RXR23988.1"/>
    <property type="molecule type" value="Genomic_DNA"/>
</dbReference>
<dbReference type="Pfam" id="PF22544">
    <property type="entry name" value="HYDIN_VesB_CFA65-like_Ig"/>
    <property type="match status" value="1"/>
</dbReference>
<dbReference type="RefSeq" id="WP_129459953.1">
    <property type="nucleotide sequence ID" value="NZ_SBKN01000001.1"/>
</dbReference>
<keyword evidence="5" id="KW-0966">Cell projection</keyword>
<evidence type="ECO:0000259" key="6">
    <source>
        <dbReference type="Pfam" id="PF22544"/>
    </source>
</evidence>
<reference evidence="8" key="1">
    <citation type="submission" date="2019-01" db="EMBL/GenBank/DDBJ databases">
        <title>Cytophagaceae bacterium strain CAR-16.</title>
        <authorList>
            <person name="Chen W.-M."/>
        </authorList>
    </citation>
    <scope>NUCLEOTIDE SEQUENCE [LARGE SCALE GENOMIC DNA]</scope>
    <source>
        <strain evidence="8">WWJ-16</strain>
    </source>
</reference>
<evidence type="ECO:0000313" key="7">
    <source>
        <dbReference type="EMBL" id="RXR23988.1"/>
    </source>
</evidence>
<feature type="domain" description="HYDIN/VesB/CFA65-like Ig-like" evidence="6">
    <location>
        <begin position="33"/>
        <end position="118"/>
    </location>
</feature>
<evidence type="ECO:0000256" key="3">
    <source>
        <dbReference type="ARBA" id="ARBA00022490"/>
    </source>
</evidence>
<keyword evidence="4" id="KW-0969">Cilium</keyword>
<comment type="subcellular location">
    <subcellularLocation>
        <location evidence="1">Cell projection</location>
        <location evidence="1">Cilium</location>
    </subcellularLocation>
    <subcellularLocation>
        <location evidence="2">Cytoplasm</location>
    </subcellularLocation>
</comment>
<evidence type="ECO:0000313" key="8">
    <source>
        <dbReference type="Proteomes" id="UP000289857"/>
    </source>
</evidence>
<dbReference type="Proteomes" id="UP000289857">
    <property type="component" value="Unassembled WGS sequence"/>
</dbReference>
<sequence length="122" mass="14154">MKKIICLFLFYFVSACMNNEKLTEVGIYYEKYIGEIKIGNKKRIIVRLKNLGESDLIIHKIQPSCQCVKVNNNMGVLKPKHDVEIIFEFHATEIGLNEESIAFNLNTKEKFNIIKFKAKVVK</sequence>